<dbReference type="InterPro" id="IPR058110">
    <property type="entry name" value="GCG_CRPN_dom"/>
</dbReference>
<evidence type="ECO:0000313" key="3">
    <source>
        <dbReference type="Proteomes" id="UP000236286"/>
    </source>
</evidence>
<feature type="chain" id="PRO_5014440918" evidence="1">
    <location>
        <begin position="24"/>
        <end position="82"/>
    </location>
</feature>
<proteinExistence type="predicted"/>
<dbReference type="RefSeq" id="WP_102843086.1">
    <property type="nucleotide sequence ID" value="NZ_PDZR01000005.1"/>
</dbReference>
<dbReference type="NCBIfam" id="NF047412">
    <property type="entry name" value="sig_GCG_CRPN_rpt"/>
    <property type="match status" value="1"/>
</dbReference>
<feature type="signal peptide" evidence="1">
    <location>
        <begin position="1"/>
        <end position="23"/>
    </location>
</feature>
<dbReference type="AlphaFoldDB" id="A0A2J7TIZ5"/>
<name>A0A2J7TIZ5_METSI</name>
<gene>
    <name evidence="2" type="ORF">CR492_07075</name>
</gene>
<protein>
    <submittedName>
        <fullName evidence="2">Uncharacterized protein</fullName>
    </submittedName>
</protein>
<reference evidence="2 3" key="1">
    <citation type="submission" date="2017-10" db="EMBL/GenBank/DDBJ databases">
        <title>Genome announcement of Methylocella silvestris TVC from permafrost.</title>
        <authorList>
            <person name="Wang J."/>
            <person name="Geng K."/>
            <person name="Ul-Haque F."/>
            <person name="Crombie A.T."/>
            <person name="Street L.E."/>
            <person name="Wookey P.A."/>
            <person name="Murrell J.C."/>
            <person name="Pratscher J."/>
        </authorList>
    </citation>
    <scope>NUCLEOTIDE SEQUENCE [LARGE SCALE GENOMIC DNA]</scope>
    <source>
        <strain evidence="2 3">TVC</strain>
    </source>
</reference>
<evidence type="ECO:0000313" key="2">
    <source>
        <dbReference type="EMBL" id="PNG26742.1"/>
    </source>
</evidence>
<sequence length="82" mass="9034">MRTRIAIAAAAISISLTAFEAQAFPAPPSPMPSLSEVTQARAGCGPGWARDRWGHCRPIRRVAPGPRCWWQHGPWGSRRVCR</sequence>
<comment type="caution">
    <text evidence="2">The sequence shown here is derived from an EMBL/GenBank/DDBJ whole genome shotgun (WGS) entry which is preliminary data.</text>
</comment>
<dbReference type="OrthoDB" id="8457022at2"/>
<dbReference type="EMBL" id="PDZR01000005">
    <property type="protein sequence ID" value="PNG26742.1"/>
    <property type="molecule type" value="Genomic_DNA"/>
</dbReference>
<keyword evidence="1" id="KW-0732">Signal</keyword>
<evidence type="ECO:0000256" key="1">
    <source>
        <dbReference type="SAM" id="SignalP"/>
    </source>
</evidence>
<accession>A0A2J7TIZ5</accession>
<organism evidence="2 3">
    <name type="scientific">Methylocella silvestris</name>
    <dbReference type="NCBI Taxonomy" id="199596"/>
    <lineage>
        <taxon>Bacteria</taxon>
        <taxon>Pseudomonadati</taxon>
        <taxon>Pseudomonadota</taxon>
        <taxon>Alphaproteobacteria</taxon>
        <taxon>Hyphomicrobiales</taxon>
        <taxon>Beijerinckiaceae</taxon>
        <taxon>Methylocella</taxon>
    </lineage>
</organism>
<dbReference type="Proteomes" id="UP000236286">
    <property type="component" value="Unassembled WGS sequence"/>
</dbReference>